<reference evidence="3" key="3">
    <citation type="submission" date="2024-01" db="EMBL/GenBank/DDBJ databases">
        <authorList>
            <person name="Macesic N."/>
        </authorList>
    </citation>
    <scope>NUCLEOTIDE SEQUENCE</scope>
    <source>
        <strain evidence="3">CPO078</strain>
    </source>
</reference>
<dbReference type="GeneID" id="66560090"/>
<dbReference type="GO" id="GO:0004553">
    <property type="term" value="F:hydrolase activity, hydrolyzing O-glycosyl compounds"/>
    <property type="evidence" value="ECO:0007669"/>
    <property type="project" value="InterPro"/>
</dbReference>
<feature type="domain" description="3D" evidence="2">
    <location>
        <begin position="179"/>
        <end position="244"/>
    </location>
</feature>
<proteinExistence type="predicted"/>
<protein>
    <submittedName>
        <fullName evidence="4">3D domain-containing protein</fullName>
    </submittedName>
</protein>
<organism evidence="4 5">
    <name type="scientific">Klebsiella michiganensis</name>
    <dbReference type="NCBI Taxonomy" id="1134687"/>
    <lineage>
        <taxon>Bacteria</taxon>
        <taxon>Pseudomonadati</taxon>
        <taxon>Pseudomonadota</taxon>
        <taxon>Gammaproteobacteria</taxon>
        <taxon>Enterobacterales</taxon>
        <taxon>Enterobacteriaceae</taxon>
        <taxon>Klebsiella/Raoultella group</taxon>
        <taxon>Klebsiella</taxon>
    </lineage>
</organism>
<dbReference type="Proteomes" id="UP001175817">
    <property type="component" value="Unassembled WGS sequence"/>
</dbReference>
<dbReference type="Pfam" id="PF06725">
    <property type="entry name" value="3D"/>
    <property type="match status" value="1"/>
</dbReference>
<evidence type="ECO:0000313" key="4">
    <source>
        <dbReference type="EMBL" id="UWZ71613.1"/>
    </source>
</evidence>
<dbReference type="InterPro" id="IPR036908">
    <property type="entry name" value="RlpA-like_sf"/>
</dbReference>
<dbReference type="Gene3D" id="2.40.40.10">
    <property type="entry name" value="RlpA-like domain"/>
    <property type="match status" value="1"/>
</dbReference>
<feature type="transmembrane region" description="Helical" evidence="1">
    <location>
        <begin position="6"/>
        <end position="26"/>
    </location>
</feature>
<evidence type="ECO:0000313" key="5">
    <source>
        <dbReference type="Proteomes" id="UP001060345"/>
    </source>
</evidence>
<reference evidence="3" key="2">
    <citation type="journal article" date="2023" name="Nat. Commun.">
        <title>Genomic dissection of endemic carbapenem resistance reveals metallo-beta-lactamase dissemination through clonal, plasmid and integron transfer.</title>
        <authorList>
            <person name="Macesic N."/>
            <person name="Hawkey J."/>
            <person name="Vezina B."/>
            <person name="Wisniewski J.A."/>
            <person name="Cottingham H."/>
            <person name="Blakeway L.V."/>
            <person name="Harshegyi T."/>
            <person name="Pragastis K."/>
            <person name="Badoordeen G.Z."/>
            <person name="Dennison A."/>
            <person name="Spelman D.W."/>
            <person name="Jenney A.W.J."/>
            <person name="Peleg A.Y."/>
        </authorList>
    </citation>
    <scope>NUCLEOTIDE SEQUENCE</scope>
    <source>
        <strain evidence="3">CPO078</strain>
    </source>
</reference>
<dbReference type="InterPro" id="IPR010611">
    <property type="entry name" value="3D_dom"/>
</dbReference>
<dbReference type="SUPFAM" id="SSF50685">
    <property type="entry name" value="Barwin-like endoglucanases"/>
    <property type="match status" value="1"/>
</dbReference>
<dbReference type="EMBL" id="CP102103">
    <property type="protein sequence ID" value="UWZ71613.1"/>
    <property type="molecule type" value="Genomic_DNA"/>
</dbReference>
<accession>A0AAX3CJ93</accession>
<evidence type="ECO:0000313" key="3">
    <source>
        <dbReference type="EMBL" id="MEC6051917.1"/>
    </source>
</evidence>
<name>A0AAX3CJ93_9ENTR</name>
<gene>
    <name evidence="4" type="ORF">NP224_15210</name>
    <name evidence="3" type="ORF">QAB24_015560</name>
</gene>
<evidence type="ECO:0000256" key="1">
    <source>
        <dbReference type="SAM" id="Phobius"/>
    </source>
</evidence>
<dbReference type="RefSeq" id="WP_224237065.1">
    <property type="nucleotide sequence ID" value="NZ_AP022547.1"/>
</dbReference>
<keyword evidence="1" id="KW-1133">Transmembrane helix</keyword>
<evidence type="ECO:0000259" key="2">
    <source>
        <dbReference type="Pfam" id="PF06725"/>
    </source>
</evidence>
<dbReference type="AlphaFoldDB" id="A0AAX3CJ93"/>
<keyword evidence="1" id="KW-0472">Membrane</keyword>
<reference evidence="4" key="1">
    <citation type="submission" date="2022-08" db="EMBL/GenBank/DDBJ databases">
        <title>Genomic characterization and comparative genomic analysis of a strain of klebsiella michiganensis carrying blaKPC-2 isolated from the blood of children with very preterm bloodstream infection.</title>
        <authorList>
            <person name="Zhang N."/>
        </authorList>
    </citation>
    <scope>NUCLEOTIDE SEQUENCE</scope>
    <source>
        <strain evidence="4">BSI-KPN166</strain>
    </source>
</reference>
<dbReference type="GO" id="GO:0019867">
    <property type="term" value="C:outer membrane"/>
    <property type="evidence" value="ECO:0007669"/>
    <property type="project" value="InterPro"/>
</dbReference>
<keyword evidence="1" id="KW-0812">Transmembrane</keyword>
<dbReference type="Proteomes" id="UP001060345">
    <property type="component" value="Chromosome"/>
</dbReference>
<dbReference type="EMBL" id="JARTTH020000001">
    <property type="protein sequence ID" value="MEC6051917.1"/>
    <property type="molecule type" value="Genomic_DNA"/>
</dbReference>
<sequence length="281" mass="31919">MSVLTARHVTVYVFILLSLSSISFLLSANSELTSKKNPMTFEPINDKDSRYLFDLPPPTNSQIEGTIRVAATRYYDQIVPPSIAEDSIPYRDMKGNPVSDRVSPYYWCLGAIEGSISTTFNGKPVILNYHDFKRESKYHVRCTDYIVNGSRDIDGDTRYKITNAKYGKGVNDWFLVPYRTIATDPLYIKHGEVIYIEKARGQNITLPSGKVVKHDGYFFAGDRGARDVVKGKLIDVFCGFDSKCLSKQVTISTKDDLRLIDAKVINDQSIKNRFKQYHLKE</sequence>
<dbReference type="GO" id="GO:0009254">
    <property type="term" value="P:peptidoglycan turnover"/>
    <property type="evidence" value="ECO:0007669"/>
    <property type="project" value="InterPro"/>
</dbReference>
<dbReference type="CDD" id="cd22785">
    <property type="entry name" value="DPBB_MltA-like"/>
    <property type="match status" value="1"/>
</dbReference>